<protein>
    <submittedName>
        <fullName evidence="1">11012_t:CDS:1</fullName>
    </submittedName>
</protein>
<gene>
    <name evidence="1" type="ORF">RFULGI_LOCUS12892</name>
</gene>
<feature type="non-terminal residue" evidence="1">
    <location>
        <position position="1"/>
    </location>
</feature>
<reference evidence="1" key="1">
    <citation type="submission" date="2021-06" db="EMBL/GenBank/DDBJ databases">
        <authorList>
            <person name="Kallberg Y."/>
            <person name="Tangrot J."/>
            <person name="Rosling A."/>
        </authorList>
    </citation>
    <scope>NUCLEOTIDE SEQUENCE</scope>
    <source>
        <strain evidence="1">IN212</strain>
    </source>
</reference>
<keyword evidence="2" id="KW-1185">Reference proteome</keyword>
<dbReference type="EMBL" id="CAJVPZ010032260">
    <property type="protein sequence ID" value="CAG8741413.1"/>
    <property type="molecule type" value="Genomic_DNA"/>
</dbReference>
<feature type="non-terminal residue" evidence="1">
    <location>
        <position position="193"/>
    </location>
</feature>
<evidence type="ECO:0000313" key="1">
    <source>
        <dbReference type="EMBL" id="CAG8741413.1"/>
    </source>
</evidence>
<name>A0A9N9IM32_9GLOM</name>
<sequence>YDDIPSVSTPIIDESRQSDYMIENHRKLLESSSKYPPLTVEQQIQRAQKNPEIYPPVHVVNTFFYTKLMQNGFGVVAGWFTPRPNKKKKELRDFFIYLAKQTNNQHFKFAEWEISTGSIMNENENVEVEDEDSFEEHLENMGQVTEILCDFVVEHIQVQAAFVRQSERKLAKGKKKKKCILITAAIQTCGFSL</sequence>
<dbReference type="AlphaFoldDB" id="A0A9N9IM32"/>
<dbReference type="Proteomes" id="UP000789396">
    <property type="component" value="Unassembled WGS sequence"/>
</dbReference>
<comment type="caution">
    <text evidence="1">The sequence shown here is derived from an EMBL/GenBank/DDBJ whole genome shotgun (WGS) entry which is preliminary data.</text>
</comment>
<proteinExistence type="predicted"/>
<organism evidence="1 2">
    <name type="scientific">Racocetra fulgida</name>
    <dbReference type="NCBI Taxonomy" id="60492"/>
    <lineage>
        <taxon>Eukaryota</taxon>
        <taxon>Fungi</taxon>
        <taxon>Fungi incertae sedis</taxon>
        <taxon>Mucoromycota</taxon>
        <taxon>Glomeromycotina</taxon>
        <taxon>Glomeromycetes</taxon>
        <taxon>Diversisporales</taxon>
        <taxon>Gigasporaceae</taxon>
        <taxon>Racocetra</taxon>
    </lineage>
</organism>
<accession>A0A9N9IM32</accession>
<evidence type="ECO:0000313" key="2">
    <source>
        <dbReference type="Proteomes" id="UP000789396"/>
    </source>
</evidence>
<dbReference type="OrthoDB" id="1939479at2759"/>